<name>A0A1G4K5L2_9SACH</name>
<evidence type="ECO:0000256" key="1">
    <source>
        <dbReference type="ARBA" id="ARBA00004123"/>
    </source>
</evidence>
<dbReference type="GO" id="GO:0000077">
    <property type="term" value="P:DNA damage checkpoint signaling"/>
    <property type="evidence" value="ECO:0007669"/>
    <property type="project" value="InterPro"/>
</dbReference>
<keyword evidence="2" id="KW-0227">DNA damage</keyword>
<dbReference type="Proteomes" id="UP000191144">
    <property type="component" value="Chromosome G"/>
</dbReference>
<evidence type="ECO:0000256" key="4">
    <source>
        <dbReference type="SAM" id="Coils"/>
    </source>
</evidence>
<protein>
    <submittedName>
        <fullName evidence="6">LAME_0G01772g1_1</fullName>
    </submittedName>
</protein>
<feature type="compositionally biased region" description="Acidic residues" evidence="5">
    <location>
        <begin position="1"/>
        <end position="15"/>
    </location>
</feature>
<keyword evidence="3" id="KW-0539">Nucleus</keyword>
<evidence type="ECO:0000256" key="3">
    <source>
        <dbReference type="ARBA" id="ARBA00023242"/>
    </source>
</evidence>
<dbReference type="GO" id="GO:0005634">
    <property type="term" value="C:nucleus"/>
    <property type="evidence" value="ECO:0007669"/>
    <property type="project" value="UniProtKB-SubCell"/>
</dbReference>
<feature type="coiled-coil region" evidence="4">
    <location>
        <begin position="44"/>
        <end position="107"/>
    </location>
</feature>
<evidence type="ECO:0000313" key="7">
    <source>
        <dbReference type="Proteomes" id="UP000191144"/>
    </source>
</evidence>
<dbReference type="AlphaFoldDB" id="A0A1G4K5L2"/>
<evidence type="ECO:0000256" key="5">
    <source>
        <dbReference type="SAM" id="MobiDB-lite"/>
    </source>
</evidence>
<dbReference type="OrthoDB" id="4078000at2759"/>
<evidence type="ECO:0000313" key="6">
    <source>
        <dbReference type="EMBL" id="SCU99082.1"/>
    </source>
</evidence>
<dbReference type="InterPro" id="IPR018622">
    <property type="entry name" value="DNA_damage_chkpnt_Lcd1"/>
</dbReference>
<feature type="compositionally biased region" description="Polar residues" evidence="5">
    <location>
        <begin position="115"/>
        <end position="140"/>
    </location>
</feature>
<reference evidence="7" key="1">
    <citation type="submission" date="2016-03" db="EMBL/GenBank/DDBJ databases">
        <authorList>
            <person name="Devillers Hugo."/>
        </authorList>
    </citation>
    <scope>NUCLEOTIDE SEQUENCE [LARGE SCALE GENOMIC DNA]</scope>
</reference>
<accession>A0A1G4K5L2</accession>
<dbReference type="Pfam" id="PF09798">
    <property type="entry name" value="LCD1"/>
    <property type="match status" value="1"/>
</dbReference>
<organism evidence="6 7">
    <name type="scientific">Lachancea meyersii CBS 8951</name>
    <dbReference type="NCBI Taxonomy" id="1266667"/>
    <lineage>
        <taxon>Eukaryota</taxon>
        <taxon>Fungi</taxon>
        <taxon>Dikarya</taxon>
        <taxon>Ascomycota</taxon>
        <taxon>Saccharomycotina</taxon>
        <taxon>Saccharomycetes</taxon>
        <taxon>Saccharomycetales</taxon>
        <taxon>Saccharomycetaceae</taxon>
        <taxon>Lachancea</taxon>
    </lineage>
</organism>
<keyword evidence="7" id="KW-1185">Reference proteome</keyword>
<gene>
    <name evidence="6" type="ORF">LAME_0G01772G</name>
</gene>
<evidence type="ECO:0000256" key="2">
    <source>
        <dbReference type="ARBA" id="ARBA00022763"/>
    </source>
</evidence>
<feature type="region of interest" description="Disordered" evidence="5">
    <location>
        <begin position="1"/>
        <end position="40"/>
    </location>
</feature>
<comment type="subcellular location">
    <subcellularLocation>
        <location evidence="1">Nucleus</location>
    </subcellularLocation>
</comment>
<keyword evidence="4" id="KW-0175">Coiled coil</keyword>
<proteinExistence type="predicted"/>
<sequence>MDDWLDDDDEDDELLDTLSKKPPRELGSLYPQAPPSQNDGTAQLLKAQGEASMLRDRIKIIEKEKDQERKLLLQKSKELEQKHQQELESLKAELQRAEDEKKFLAYAGKSHLKSSSSANATVVPQSSSPSSHEGVNSSDAASKKRRVVDTTKPMVVIKPNRILTDESGLFIQSVISHQLKGSEMSTLEILHHIRLAEVQDFEFRDFKICNGDPVGKGIFELLMSRQRSSFKLDQFIESWLESLAVLIKDISEHSKECKTAVPFLVALMHHSITFRPSAVRPAALKDLFHFMVDLIRTNRGVLKKPLAKSPLHLDVGPNIFQYEFIRILIVLYAFDTLEDSLKTLQSLSSQCQVAFMDEPFCEAINDLSRYSLTISYQPVLNVVYSTMEIFNCMANMLLDSPQLAQRIPHTWWENVKNRFYQVLTKTVSNNEVRENDCNSLFLPDETNIYGLIRNLGNNYNGRFISQLVSRNEPLSVPQVILKEFPESELITHKSVDVEWWSLKLKIGIVQLFGKLATVYRSDPVEKGMIKVLARLMAQTQETLLTVLLGQESENIHMYYSLFSELLKLIFHIWHDRGCDLGLISEVECELTVCLWRIVFGTDAENDTHINRMEMIEHKVLVDQFDELRLQSDLELFEDAFDGEHVDFVKEEMQSVSFGRCREIMGVGVDMGIMEMAKKMLECITSMEDADVLYLAMRGNDVSVKDGM</sequence>
<feature type="region of interest" description="Disordered" evidence="5">
    <location>
        <begin position="115"/>
        <end position="146"/>
    </location>
</feature>
<dbReference type="EMBL" id="LT598484">
    <property type="protein sequence ID" value="SCU99082.1"/>
    <property type="molecule type" value="Genomic_DNA"/>
</dbReference>